<accession>A0A067Q6W9</accession>
<dbReference type="PANTHER" id="PTHR24361">
    <property type="entry name" value="MITOGEN-ACTIVATED KINASE KINASE KINASE"/>
    <property type="match status" value="1"/>
</dbReference>
<organism evidence="10 11">
    <name type="scientific">Jaapia argillacea MUCL 33604</name>
    <dbReference type="NCBI Taxonomy" id="933084"/>
    <lineage>
        <taxon>Eukaryota</taxon>
        <taxon>Fungi</taxon>
        <taxon>Dikarya</taxon>
        <taxon>Basidiomycota</taxon>
        <taxon>Agaricomycotina</taxon>
        <taxon>Agaricomycetes</taxon>
        <taxon>Agaricomycetidae</taxon>
        <taxon>Jaapiales</taxon>
        <taxon>Jaapiaceae</taxon>
        <taxon>Jaapia</taxon>
    </lineage>
</organism>
<dbReference type="EC" id="2.7.11.1" evidence="1"/>
<evidence type="ECO:0000256" key="8">
    <source>
        <dbReference type="ARBA" id="ARBA00048679"/>
    </source>
</evidence>
<keyword evidence="6" id="KW-0067">ATP-binding</keyword>
<evidence type="ECO:0000256" key="7">
    <source>
        <dbReference type="ARBA" id="ARBA00047899"/>
    </source>
</evidence>
<keyword evidence="4" id="KW-0547">Nucleotide-binding</keyword>
<keyword evidence="11" id="KW-1185">Reference proteome</keyword>
<dbReference type="AlphaFoldDB" id="A0A067Q6W9"/>
<evidence type="ECO:0000256" key="6">
    <source>
        <dbReference type="ARBA" id="ARBA00022840"/>
    </source>
</evidence>
<dbReference type="InParanoid" id="A0A067Q6W9"/>
<evidence type="ECO:0000259" key="9">
    <source>
        <dbReference type="PROSITE" id="PS50011"/>
    </source>
</evidence>
<dbReference type="Pfam" id="PF00069">
    <property type="entry name" value="Pkinase"/>
    <property type="match status" value="1"/>
</dbReference>
<dbReference type="InterPro" id="IPR008271">
    <property type="entry name" value="Ser/Thr_kinase_AS"/>
</dbReference>
<evidence type="ECO:0000313" key="10">
    <source>
        <dbReference type="EMBL" id="KDQ61895.1"/>
    </source>
</evidence>
<evidence type="ECO:0000256" key="2">
    <source>
        <dbReference type="ARBA" id="ARBA00022527"/>
    </source>
</evidence>
<evidence type="ECO:0000256" key="4">
    <source>
        <dbReference type="ARBA" id="ARBA00022741"/>
    </source>
</evidence>
<dbReference type="EMBL" id="KL197712">
    <property type="protein sequence ID" value="KDQ61895.1"/>
    <property type="molecule type" value="Genomic_DNA"/>
</dbReference>
<evidence type="ECO:0000256" key="3">
    <source>
        <dbReference type="ARBA" id="ARBA00022679"/>
    </source>
</evidence>
<dbReference type="Proteomes" id="UP000027265">
    <property type="component" value="Unassembled WGS sequence"/>
</dbReference>
<gene>
    <name evidence="10" type="ORF">JAAARDRAFT_100609</name>
</gene>
<feature type="non-terminal residue" evidence="10">
    <location>
        <position position="1"/>
    </location>
</feature>
<dbReference type="GO" id="GO:0005524">
    <property type="term" value="F:ATP binding"/>
    <property type="evidence" value="ECO:0007669"/>
    <property type="project" value="UniProtKB-KW"/>
</dbReference>
<keyword evidence="5" id="KW-0418">Kinase</keyword>
<evidence type="ECO:0000313" key="11">
    <source>
        <dbReference type="Proteomes" id="UP000027265"/>
    </source>
</evidence>
<dbReference type="PROSITE" id="PS00108">
    <property type="entry name" value="PROTEIN_KINASE_ST"/>
    <property type="match status" value="1"/>
</dbReference>
<dbReference type="InterPro" id="IPR053235">
    <property type="entry name" value="Ser_Thr_kinase"/>
</dbReference>
<dbReference type="GO" id="GO:0004674">
    <property type="term" value="F:protein serine/threonine kinase activity"/>
    <property type="evidence" value="ECO:0007669"/>
    <property type="project" value="UniProtKB-KW"/>
</dbReference>
<keyword evidence="2" id="KW-0723">Serine/threonine-protein kinase</keyword>
<evidence type="ECO:0000256" key="5">
    <source>
        <dbReference type="ARBA" id="ARBA00022777"/>
    </source>
</evidence>
<protein>
    <recommendedName>
        <fullName evidence="1">non-specific serine/threonine protein kinase</fullName>
        <ecNumber evidence="1">2.7.11.1</ecNumber>
    </recommendedName>
</protein>
<evidence type="ECO:0000256" key="1">
    <source>
        <dbReference type="ARBA" id="ARBA00012513"/>
    </source>
</evidence>
<keyword evidence="3" id="KW-0808">Transferase</keyword>
<dbReference type="InterPro" id="IPR011009">
    <property type="entry name" value="Kinase-like_dom_sf"/>
</dbReference>
<feature type="non-terminal residue" evidence="10">
    <location>
        <position position="195"/>
    </location>
</feature>
<dbReference type="SUPFAM" id="SSF56112">
    <property type="entry name" value="Protein kinase-like (PK-like)"/>
    <property type="match status" value="1"/>
</dbReference>
<comment type="catalytic activity">
    <reaction evidence="8">
        <text>L-seryl-[protein] + ATP = O-phospho-L-seryl-[protein] + ADP + H(+)</text>
        <dbReference type="Rhea" id="RHEA:17989"/>
        <dbReference type="Rhea" id="RHEA-COMP:9863"/>
        <dbReference type="Rhea" id="RHEA-COMP:11604"/>
        <dbReference type="ChEBI" id="CHEBI:15378"/>
        <dbReference type="ChEBI" id="CHEBI:29999"/>
        <dbReference type="ChEBI" id="CHEBI:30616"/>
        <dbReference type="ChEBI" id="CHEBI:83421"/>
        <dbReference type="ChEBI" id="CHEBI:456216"/>
        <dbReference type="EC" id="2.7.11.1"/>
    </reaction>
</comment>
<dbReference type="STRING" id="933084.A0A067Q6W9"/>
<dbReference type="GO" id="GO:0005737">
    <property type="term" value="C:cytoplasm"/>
    <property type="evidence" value="ECO:0007669"/>
    <property type="project" value="TreeGrafter"/>
</dbReference>
<dbReference type="Gene3D" id="1.10.510.10">
    <property type="entry name" value="Transferase(Phosphotransferase) domain 1"/>
    <property type="match status" value="1"/>
</dbReference>
<proteinExistence type="predicted"/>
<feature type="domain" description="Protein kinase" evidence="9">
    <location>
        <begin position="1"/>
        <end position="195"/>
    </location>
</feature>
<name>A0A067Q6W9_9AGAM</name>
<dbReference type="PANTHER" id="PTHR24361:SF433">
    <property type="entry name" value="PROTEIN KINASE DOMAIN-CONTAINING PROTEIN"/>
    <property type="match status" value="1"/>
</dbReference>
<dbReference type="OrthoDB" id="4062651at2759"/>
<dbReference type="InterPro" id="IPR000719">
    <property type="entry name" value="Prot_kinase_dom"/>
</dbReference>
<comment type="catalytic activity">
    <reaction evidence="7">
        <text>L-threonyl-[protein] + ATP = O-phospho-L-threonyl-[protein] + ADP + H(+)</text>
        <dbReference type="Rhea" id="RHEA:46608"/>
        <dbReference type="Rhea" id="RHEA-COMP:11060"/>
        <dbReference type="Rhea" id="RHEA-COMP:11605"/>
        <dbReference type="ChEBI" id="CHEBI:15378"/>
        <dbReference type="ChEBI" id="CHEBI:30013"/>
        <dbReference type="ChEBI" id="CHEBI:30616"/>
        <dbReference type="ChEBI" id="CHEBI:61977"/>
        <dbReference type="ChEBI" id="CHEBI:456216"/>
        <dbReference type="EC" id="2.7.11.1"/>
    </reaction>
</comment>
<sequence>IGGQPAIIIRWYENGDASQYLRLNPRASARRYVLDIIEGIKSLHTHNPPIAHGDLKASNILVDDDGRFLLSDLGLAHAVNGTAAATTNVGGSFRFMAPELLPIIIDDDTQSSEPTLASDIWSLGCTIAEILTSEKPYYARHSHSQVVVSIVNGILPYTEANFINDFTEDGIAGSKDIWQVLKKCWEMDPALRPTI</sequence>
<dbReference type="SMART" id="SM00220">
    <property type="entry name" value="S_TKc"/>
    <property type="match status" value="1"/>
</dbReference>
<dbReference type="PROSITE" id="PS50011">
    <property type="entry name" value="PROTEIN_KINASE_DOM"/>
    <property type="match status" value="1"/>
</dbReference>
<dbReference type="HOGENOM" id="CLU_000288_7_18_1"/>
<reference evidence="11" key="1">
    <citation type="journal article" date="2014" name="Proc. Natl. Acad. Sci. U.S.A.">
        <title>Extensive sampling of basidiomycete genomes demonstrates inadequacy of the white-rot/brown-rot paradigm for wood decay fungi.</title>
        <authorList>
            <person name="Riley R."/>
            <person name="Salamov A.A."/>
            <person name="Brown D.W."/>
            <person name="Nagy L.G."/>
            <person name="Floudas D."/>
            <person name="Held B.W."/>
            <person name="Levasseur A."/>
            <person name="Lombard V."/>
            <person name="Morin E."/>
            <person name="Otillar R."/>
            <person name="Lindquist E.A."/>
            <person name="Sun H."/>
            <person name="LaButti K.M."/>
            <person name="Schmutz J."/>
            <person name="Jabbour D."/>
            <person name="Luo H."/>
            <person name="Baker S.E."/>
            <person name="Pisabarro A.G."/>
            <person name="Walton J.D."/>
            <person name="Blanchette R.A."/>
            <person name="Henrissat B."/>
            <person name="Martin F."/>
            <person name="Cullen D."/>
            <person name="Hibbett D.S."/>
            <person name="Grigoriev I.V."/>
        </authorList>
    </citation>
    <scope>NUCLEOTIDE SEQUENCE [LARGE SCALE GENOMIC DNA]</scope>
    <source>
        <strain evidence="11">MUCL 33604</strain>
    </source>
</reference>